<evidence type="ECO:0000313" key="1">
    <source>
        <dbReference type="EMBL" id="RHZ49143.1"/>
    </source>
</evidence>
<dbReference type="AlphaFoldDB" id="A0A397GJB0"/>
<protein>
    <submittedName>
        <fullName evidence="1">Uncharacterized protein</fullName>
    </submittedName>
</protein>
<organism evidence="1 2">
    <name type="scientific">Diversispora epigaea</name>
    <dbReference type="NCBI Taxonomy" id="1348612"/>
    <lineage>
        <taxon>Eukaryota</taxon>
        <taxon>Fungi</taxon>
        <taxon>Fungi incertae sedis</taxon>
        <taxon>Mucoromycota</taxon>
        <taxon>Glomeromycotina</taxon>
        <taxon>Glomeromycetes</taxon>
        <taxon>Diversisporales</taxon>
        <taxon>Diversisporaceae</taxon>
        <taxon>Diversispora</taxon>
    </lineage>
</organism>
<dbReference type="Proteomes" id="UP000266861">
    <property type="component" value="Unassembled WGS sequence"/>
</dbReference>
<name>A0A397GJB0_9GLOM</name>
<accession>A0A397GJB0</accession>
<keyword evidence="2" id="KW-1185">Reference proteome</keyword>
<gene>
    <name evidence="1" type="ORF">Glove_529g24</name>
</gene>
<sequence length="701" mass="82602">MPKQRQVQVKLIEIGSLVENIHYGPFSRFWWELPSVPNLPNPQIRFPIRIGQKTQAYLNGQNFFITIQVFNKDQIPEYFCQSGNTSATETSATKAISKVYQNIFNNGTRYSGPIVIGWNNEKIINTLSSNIDFYPFTCKLEEYEIFIYGLGSSTSLDWNKAGNGYKSSLIHIYMKRQAIFVSEIEDDKCFVHIYQNFKLQKSFSGNTPNDVWKDSGFIQKYSGKQLFGLEDKITQQKLQEFHIPKCLPNEWKNFEKMEKLYKYNLQRRTSANTDWYKLFIKWDRSENNIIELNSEIKSLYPPEYKFSDRELGAWFSMLRATGCFNITPWSRNESEYQFWTKSQNPIQEKLLLENFFQMGFLISSPTPNYTNTFWSCFRKALDDNKKNRDGKRRILSIIANDFTYKELENNLDIGTHTISESRKHAILNGFGCPPLVKPIFRRLKVTIEQLDQFEYFFTRKDVVNMSSYKNHLQSGLPIMYLQNHKQALWEKFSEEYSNGIRRTSFMTHLQGSRYVFQDNLGGLCSECNECGYEVFASINAFINTHIIDESLKKNLIQNSHILRRYIRRDYNKNLKITFAGIPIHEPCICHCFRHALGICNHQHTIICNKCKDLFDFFDQLKSYINEELYETLENYMKKLFSWMGHHARKLYLNTQVQVNLDKLDENGAVIIVDYKMRILPQNARHLLFTQFLKIFIPNQNG</sequence>
<dbReference type="EMBL" id="PQFF01000454">
    <property type="protein sequence ID" value="RHZ49143.1"/>
    <property type="molecule type" value="Genomic_DNA"/>
</dbReference>
<dbReference type="OrthoDB" id="2407108at2759"/>
<evidence type="ECO:0000313" key="2">
    <source>
        <dbReference type="Proteomes" id="UP000266861"/>
    </source>
</evidence>
<proteinExistence type="predicted"/>
<reference evidence="1 2" key="1">
    <citation type="submission" date="2018-08" db="EMBL/GenBank/DDBJ databases">
        <title>Genome and evolution of the arbuscular mycorrhizal fungus Diversispora epigaea (formerly Glomus versiforme) and its bacterial endosymbionts.</title>
        <authorList>
            <person name="Sun X."/>
            <person name="Fei Z."/>
            <person name="Harrison M."/>
        </authorList>
    </citation>
    <scope>NUCLEOTIDE SEQUENCE [LARGE SCALE GENOMIC DNA]</scope>
    <source>
        <strain evidence="1 2">IT104</strain>
    </source>
</reference>
<dbReference type="STRING" id="1348612.A0A397GJB0"/>
<comment type="caution">
    <text evidence="1">The sequence shown here is derived from an EMBL/GenBank/DDBJ whole genome shotgun (WGS) entry which is preliminary data.</text>
</comment>